<comment type="function">
    <text evidence="23">Acts as a catalytic component of the CCR4-NOT core complex, which in the nucleus seems to be a general transcription factor, and in the cytoplasm the major mRNA deadenylase involved in mRNA turnover. Ccr4 has 3'-5' RNase activity with a strong preference for polyadenylated substrates and also low exonuclease activity towards single-stranded DNA.</text>
</comment>
<evidence type="ECO:0000256" key="3">
    <source>
        <dbReference type="ARBA" id="ARBA00004123"/>
    </source>
</evidence>
<evidence type="ECO:0000256" key="5">
    <source>
        <dbReference type="ARBA" id="ARBA00010774"/>
    </source>
</evidence>
<dbReference type="SUPFAM" id="SSF56219">
    <property type="entry name" value="DNase I-like"/>
    <property type="match status" value="1"/>
</dbReference>
<evidence type="ECO:0000256" key="4">
    <source>
        <dbReference type="ARBA" id="ARBA00004496"/>
    </source>
</evidence>
<feature type="compositionally biased region" description="Low complexity" evidence="24">
    <location>
        <begin position="33"/>
        <end position="47"/>
    </location>
</feature>
<feature type="compositionally biased region" description="Basic and acidic residues" evidence="24">
    <location>
        <begin position="132"/>
        <end position="144"/>
    </location>
</feature>
<comment type="catalytic activity">
    <reaction evidence="1">
        <text>Exonucleolytic cleavage of poly(A) to 5'-AMP.</text>
        <dbReference type="EC" id="3.1.13.4"/>
    </reaction>
</comment>
<keyword evidence="17" id="KW-0804">Transcription</keyword>
<comment type="subcellular location">
    <subcellularLocation>
        <location evidence="4">Cytoplasm</location>
    </subcellularLocation>
    <subcellularLocation>
        <location evidence="3">Nucleus</location>
    </subcellularLocation>
</comment>
<dbReference type="SUPFAM" id="SSF52058">
    <property type="entry name" value="L domain-like"/>
    <property type="match status" value="1"/>
</dbReference>
<evidence type="ECO:0000256" key="9">
    <source>
        <dbReference type="ARBA" id="ARBA00022722"/>
    </source>
</evidence>
<keyword evidence="15" id="KW-0694">RNA-binding</keyword>
<dbReference type="Proteomes" id="UP000053317">
    <property type="component" value="Unassembled WGS sequence"/>
</dbReference>
<dbReference type="GO" id="GO:0003723">
    <property type="term" value="F:RNA binding"/>
    <property type="evidence" value="ECO:0007669"/>
    <property type="project" value="UniProtKB-KW"/>
</dbReference>
<comment type="caution">
    <text evidence="26">The sequence shown here is derived from an EMBL/GenBank/DDBJ whole genome shotgun (WGS) entry which is preliminary data.</text>
</comment>
<dbReference type="OrthoDB" id="428734at2759"/>
<evidence type="ECO:0000256" key="16">
    <source>
        <dbReference type="ARBA" id="ARBA00023015"/>
    </source>
</evidence>
<evidence type="ECO:0000256" key="7">
    <source>
        <dbReference type="ARBA" id="ARBA00022490"/>
    </source>
</evidence>
<evidence type="ECO:0000256" key="18">
    <source>
        <dbReference type="ARBA" id="ARBA00023242"/>
    </source>
</evidence>
<protein>
    <recommendedName>
        <fullName evidence="19">CCR4-Not complex 3'-5'-exoribonuclease subunit Ccr4</fullName>
        <ecNumber evidence="6">3.1.13.4</ecNumber>
    </recommendedName>
    <alternativeName>
        <fullName evidence="20">Carbon catabolite repressor protein 4</fullName>
    </alternativeName>
    <alternativeName>
        <fullName evidence="21">Cytoplasmic deadenylase</fullName>
    </alternativeName>
    <alternativeName>
        <fullName evidence="22">Glucose-repressible alcohol dehydrogenase transcriptional effector</fullName>
    </alternativeName>
</protein>
<evidence type="ECO:0000256" key="11">
    <source>
        <dbReference type="ARBA" id="ARBA00022737"/>
    </source>
</evidence>
<dbReference type="FunFam" id="3.80.10.10:FF:000447">
    <property type="entry name" value="Glucose-repressible alcohol dehydrogenase transcriptional effector"/>
    <property type="match status" value="1"/>
</dbReference>
<dbReference type="GO" id="GO:0000076">
    <property type="term" value="P:DNA replication checkpoint signaling"/>
    <property type="evidence" value="ECO:0007669"/>
    <property type="project" value="EnsemblFungi"/>
</dbReference>
<dbReference type="GO" id="GO:0016593">
    <property type="term" value="C:Cdc73/Paf1 complex"/>
    <property type="evidence" value="ECO:0007669"/>
    <property type="project" value="EnsemblFungi"/>
</dbReference>
<evidence type="ECO:0000256" key="24">
    <source>
        <dbReference type="SAM" id="MobiDB-lite"/>
    </source>
</evidence>
<dbReference type="PANTHER" id="PTHR12121:SF100">
    <property type="entry name" value="POLY(A)-SPECIFIC RIBONUCLEASE"/>
    <property type="match status" value="1"/>
</dbReference>
<dbReference type="Pfam" id="PF03372">
    <property type="entry name" value="Exo_endo_phos"/>
    <property type="match status" value="1"/>
</dbReference>
<dbReference type="Gene3D" id="3.80.10.10">
    <property type="entry name" value="Ribonuclease Inhibitor"/>
    <property type="match status" value="1"/>
</dbReference>
<sequence>MYSHGGHTVIMNGNQQGQKFGIQMPKQTHNHPAHQQNHHQTLQNQPSTYSHHYSYSGGLSAGTPNFVHGLQPNDSVDINRDGIDEPASEHWQQQIALAEEARAAGSPHYHARNIARDQKGINSSTNGAVSDGRSDERSRASKTFDRRRQNWMALDFGGQGLKALTSTLFKYDFLVKLYLNWNTLTELPPEIGTLRNLVHLDLSHNKLKSLPAEIGMLTNLRKFLITDNSISHLPHELGYLYKLDTFGIYGNPLPEEIKIKVVDGGATGLIDYLRDSKPPSAAPLSRAWVTIEESSTANQAAEKVTAVSYNILCPCYATRSQHPCSPETILNWDTRKERILDEIRGYEADIICLQEMDRFNYDEYFRPKLSYDGYKGYFAQKSRADTMGGQAKFVDGCGTFWKDQKYLCLDQQYFVFGRKAVNRPDAKASADMLNRVWARDDIAVVTFLENRMTGTRLIVANTHVFWDPAYKDVKLIQVAVLLEELTNLAEKWSKTPPCTNKQVFRFSDEAQLDEQVSTSGPSKVYDEGSQIPLLICGDFNSEADSAVCDLLAHGGFGSQHSDFDDRNYGSYSADGIKHPFTLKSSYDGEMKFTNHTPTYTGVLDYIWYSSNSLRVQKLLAGIDENYISKIPGFPNEHFPSDHVALKAEFAVVSKKKGMVSKADFGSMSLKH</sequence>
<dbReference type="GO" id="GO:0007089">
    <property type="term" value="P:traversing start control point of mitotic cell cycle"/>
    <property type="evidence" value="ECO:0007669"/>
    <property type="project" value="EnsemblFungi"/>
</dbReference>
<evidence type="ECO:0000313" key="27">
    <source>
        <dbReference type="Proteomes" id="UP000053317"/>
    </source>
</evidence>
<feature type="region of interest" description="Disordered" evidence="24">
    <location>
        <begin position="25"/>
        <end position="47"/>
    </location>
</feature>
<evidence type="ECO:0000256" key="14">
    <source>
        <dbReference type="ARBA" id="ARBA00022842"/>
    </source>
</evidence>
<evidence type="ECO:0000313" key="26">
    <source>
        <dbReference type="EMBL" id="KKY25003.1"/>
    </source>
</evidence>
<evidence type="ECO:0000256" key="8">
    <source>
        <dbReference type="ARBA" id="ARBA00022614"/>
    </source>
</evidence>
<proteinExistence type="inferred from homology"/>
<dbReference type="GO" id="GO:0000289">
    <property type="term" value="P:nuclear-transcribed mRNA poly(A) tail shortening"/>
    <property type="evidence" value="ECO:0007669"/>
    <property type="project" value="EnsemblFungi"/>
</dbReference>
<accession>A0A0G2GNL8</accession>
<evidence type="ECO:0000256" key="20">
    <source>
        <dbReference type="ARBA" id="ARBA00030493"/>
    </source>
</evidence>
<dbReference type="InterPro" id="IPR036691">
    <property type="entry name" value="Endo/exonu/phosph_ase_sf"/>
</dbReference>
<dbReference type="GO" id="GO:0032968">
    <property type="term" value="P:positive regulation of transcription elongation by RNA polymerase II"/>
    <property type="evidence" value="ECO:0007669"/>
    <property type="project" value="EnsemblFungi"/>
</dbReference>
<keyword evidence="9" id="KW-0540">Nuclease</keyword>
<evidence type="ECO:0000256" key="6">
    <source>
        <dbReference type="ARBA" id="ARBA00012161"/>
    </source>
</evidence>
<dbReference type="GO" id="GO:0000932">
    <property type="term" value="C:P-body"/>
    <property type="evidence" value="ECO:0007669"/>
    <property type="project" value="EnsemblFungi"/>
</dbReference>
<keyword evidence="10" id="KW-0479">Metal-binding</keyword>
<dbReference type="InterPro" id="IPR050410">
    <property type="entry name" value="CCR4/nocturin_mRNA_transcr"/>
</dbReference>
<evidence type="ECO:0000256" key="19">
    <source>
        <dbReference type="ARBA" id="ARBA00023475"/>
    </source>
</evidence>
<dbReference type="InterPro" id="IPR003591">
    <property type="entry name" value="Leu-rich_rpt_typical-subtyp"/>
</dbReference>
<dbReference type="Gene3D" id="3.60.10.10">
    <property type="entry name" value="Endonuclease/exonuclease/phosphatase"/>
    <property type="match status" value="1"/>
</dbReference>
<evidence type="ECO:0000259" key="25">
    <source>
        <dbReference type="Pfam" id="PF03372"/>
    </source>
</evidence>
<dbReference type="AlphaFoldDB" id="A0A0G2GNL8"/>
<reference evidence="26 27" key="2">
    <citation type="submission" date="2015-05" db="EMBL/GenBank/DDBJ databases">
        <authorList>
            <person name="Morales-Cruz A."/>
            <person name="Amrine K.C."/>
            <person name="Cantu D."/>
        </authorList>
    </citation>
    <scope>NUCLEOTIDE SEQUENCE [LARGE SCALE GENOMIC DNA]</scope>
    <source>
        <strain evidence="26">UCRPC4</strain>
    </source>
</reference>
<keyword evidence="11" id="KW-0677">Repeat</keyword>
<feature type="domain" description="Endonuclease/exonuclease/phosphatase" evidence="25">
    <location>
        <begin position="308"/>
        <end position="642"/>
    </location>
</feature>
<keyword evidence="18" id="KW-0539">Nucleus</keyword>
<comment type="similarity">
    <text evidence="5">Belongs to the CCR4/nocturin family.</text>
</comment>
<dbReference type="EMBL" id="LCWF01000052">
    <property type="protein sequence ID" value="KKY25003.1"/>
    <property type="molecule type" value="Genomic_DNA"/>
</dbReference>
<keyword evidence="13" id="KW-0269">Exonuclease</keyword>
<dbReference type="GO" id="GO:0030015">
    <property type="term" value="C:CCR4-NOT core complex"/>
    <property type="evidence" value="ECO:0007669"/>
    <property type="project" value="EnsemblFungi"/>
</dbReference>
<comment type="cofactor">
    <cofactor evidence="2">
        <name>Mg(2+)</name>
        <dbReference type="ChEBI" id="CHEBI:18420"/>
    </cofactor>
</comment>
<reference evidence="26 27" key="1">
    <citation type="submission" date="2015-05" db="EMBL/GenBank/DDBJ databases">
        <title>Distinctive expansion of gene families associated with plant cell wall degradation and secondary metabolism in the genomes of grapevine trunk pathogens.</title>
        <authorList>
            <person name="Lawrence D.P."/>
            <person name="Travadon R."/>
            <person name="Rolshausen P.E."/>
            <person name="Baumgartner K."/>
        </authorList>
    </citation>
    <scope>NUCLEOTIDE SEQUENCE [LARGE SCALE GENOMIC DNA]</scope>
    <source>
        <strain evidence="26">UCRPC4</strain>
    </source>
</reference>
<evidence type="ECO:0000256" key="1">
    <source>
        <dbReference type="ARBA" id="ARBA00001663"/>
    </source>
</evidence>
<dbReference type="PROSITE" id="PS51450">
    <property type="entry name" value="LRR"/>
    <property type="match status" value="1"/>
</dbReference>
<evidence type="ECO:0000256" key="15">
    <source>
        <dbReference type="ARBA" id="ARBA00022884"/>
    </source>
</evidence>
<dbReference type="InterPro" id="IPR001611">
    <property type="entry name" value="Leu-rich_rpt"/>
</dbReference>
<evidence type="ECO:0000256" key="13">
    <source>
        <dbReference type="ARBA" id="ARBA00022839"/>
    </source>
</evidence>
<dbReference type="GO" id="GO:0006260">
    <property type="term" value="P:DNA replication"/>
    <property type="evidence" value="ECO:0007669"/>
    <property type="project" value="EnsemblFungi"/>
</dbReference>
<evidence type="ECO:0000256" key="22">
    <source>
        <dbReference type="ARBA" id="ARBA00033317"/>
    </source>
</evidence>
<keyword evidence="12" id="KW-0378">Hydrolase</keyword>
<dbReference type="InterPro" id="IPR032675">
    <property type="entry name" value="LRR_dom_sf"/>
</dbReference>
<dbReference type="PANTHER" id="PTHR12121">
    <property type="entry name" value="CARBON CATABOLITE REPRESSOR PROTEIN 4"/>
    <property type="match status" value="1"/>
</dbReference>
<dbReference type="GO" id="GO:0004535">
    <property type="term" value="F:poly(A)-specific ribonuclease activity"/>
    <property type="evidence" value="ECO:0007669"/>
    <property type="project" value="UniProtKB-EC"/>
</dbReference>
<feature type="region of interest" description="Disordered" evidence="24">
    <location>
        <begin position="113"/>
        <end position="144"/>
    </location>
</feature>
<name>A0A0G2GNL8_PHACM</name>
<dbReference type="SMART" id="SM00369">
    <property type="entry name" value="LRR_TYP"/>
    <property type="match status" value="3"/>
</dbReference>
<evidence type="ECO:0000256" key="21">
    <source>
        <dbReference type="ARBA" id="ARBA00031469"/>
    </source>
</evidence>
<evidence type="ECO:0000256" key="12">
    <source>
        <dbReference type="ARBA" id="ARBA00022801"/>
    </source>
</evidence>
<dbReference type="InterPro" id="IPR005135">
    <property type="entry name" value="Endo/exonuclease/phosphatase"/>
</dbReference>
<keyword evidence="8" id="KW-0433">Leucine-rich repeat</keyword>
<dbReference type="EC" id="3.1.13.4" evidence="6"/>
<dbReference type="GO" id="GO:0006368">
    <property type="term" value="P:transcription elongation by RNA polymerase II"/>
    <property type="evidence" value="ECO:0007669"/>
    <property type="project" value="EnsemblFungi"/>
</dbReference>
<evidence type="ECO:0000256" key="17">
    <source>
        <dbReference type="ARBA" id="ARBA00023163"/>
    </source>
</evidence>
<keyword evidence="16" id="KW-0805">Transcription regulation</keyword>
<keyword evidence="27" id="KW-1185">Reference proteome</keyword>
<organism evidence="26 27">
    <name type="scientific">Phaeomoniella chlamydospora</name>
    <name type="common">Phaeoacremonium chlamydosporum</name>
    <dbReference type="NCBI Taxonomy" id="158046"/>
    <lineage>
        <taxon>Eukaryota</taxon>
        <taxon>Fungi</taxon>
        <taxon>Dikarya</taxon>
        <taxon>Ascomycota</taxon>
        <taxon>Pezizomycotina</taxon>
        <taxon>Eurotiomycetes</taxon>
        <taxon>Chaetothyriomycetidae</taxon>
        <taxon>Phaeomoniellales</taxon>
        <taxon>Phaeomoniellaceae</taxon>
        <taxon>Phaeomoniella</taxon>
    </lineage>
</organism>
<dbReference type="Pfam" id="PF13855">
    <property type="entry name" value="LRR_8"/>
    <property type="match status" value="1"/>
</dbReference>
<evidence type="ECO:0000256" key="23">
    <source>
        <dbReference type="ARBA" id="ARBA00045495"/>
    </source>
</evidence>
<evidence type="ECO:0000256" key="10">
    <source>
        <dbReference type="ARBA" id="ARBA00022723"/>
    </source>
</evidence>
<gene>
    <name evidence="26" type="ORF">UCRPC4_g02174</name>
</gene>
<dbReference type="GO" id="GO:0046872">
    <property type="term" value="F:metal ion binding"/>
    <property type="evidence" value="ECO:0007669"/>
    <property type="project" value="UniProtKB-KW"/>
</dbReference>
<evidence type="ECO:0000256" key="2">
    <source>
        <dbReference type="ARBA" id="ARBA00001946"/>
    </source>
</evidence>
<keyword evidence="14" id="KW-0460">Magnesium</keyword>
<keyword evidence="7" id="KW-0963">Cytoplasm</keyword>